<dbReference type="PANTHER" id="PTHR38438">
    <property type="entry name" value="RIBOFLAVIN TRANSPORTER RIBU"/>
    <property type="match status" value="1"/>
</dbReference>
<dbReference type="Proteomes" id="UP000317863">
    <property type="component" value="Unassembled WGS sequence"/>
</dbReference>
<dbReference type="EMBL" id="SGJB01000008">
    <property type="protein sequence ID" value="TQQ84692.1"/>
    <property type="molecule type" value="Genomic_DNA"/>
</dbReference>
<comment type="caution">
    <text evidence="9">The sequence shown here is derived from an EMBL/GenBank/DDBJ whole genome shotgun (WGS) entry which is preliminary data.</text>
</comment>
<keyword evidence="7 8" id="KW-0472">Membrane</keyword>
<feature type="transmembrane region" description="Helical" evidence="8">
    <location>
        <begin position="146"/>
        <end position="169"/>
    </location>
</feature>
<comment type="subcellular location">
    <subcellularLocation>
        <location evidence="1">Cell membrane</location>
        <topology evidence="1">Multi-pass membrane protein</topology>
    </subcellularLocation>
</comment>
<dbReference type="InterPro" id="IPR025720">
    <property type="entry name" value="RibU"/>
</dbReference>
<evidence type="ECO:0000256" key="2">
    <source>
        <dbReference type="ARBA" id="ARBA00005540"/>
    </source>
</evidence>
<gene>
    <name evidence="9" type="ORF">EXD82_05750</name>
</gene>
<keyword evidence="4" id="KW-1003">Cell membrane</keyword>
<dbReference type="Pfam" id="PF12822">
    <property type="entry name" value="ECF_trnsprt"/>
    <property type="match status" value="1"/>
</dbReference>
<reference evidence="9 10" key="1">
    <citation type="submission" date="2019-02" db="EMBL/GenBank/DDBJ databases">
        <title>Peptostreptococcaceae bacterium ZHW00191 nov., a new bacterium isolated from the human gut.</title>
        <authorList>
            <person name="Zhou H.-W."/>
            <person name="Chen X.-J."/>
        </authorList>
    </citation>
    <scope>NUCLEOTIDE SEQUENCE [LARGE SCALE GENOMIC DNA]</scope>
    <source>
        <strain evidence="9 10">ZHW00191</strain>
    </source>
</reference>
<evidence type="ECO:0000313" key="10">
    <source>
        <dbReference type="Proteomes" id="UP000317863"/>
    </source>
</evidence>
<dbReference type="PANTHER" id="PTHR38438:SF1">
    <property type="entry name" value="RIBOFLAVIN TRANSPORTER RIBU"/>
    <property type="match status" value="1"/>
</dbReference>
<evidence type="ECO:0000256" key="3">
    <source>
        <dbReference type="ARBA" id="ARBA00022448"/>
    </source>
</evidence>
<feature type="transmembrane region" description="Helical" evidence="8">
    <location>
        <begin position="41"/>
        <end position="62"/>
    </location>
</feature>
<dbReference type="OrthoDB" id="9809216at2"/>
<name>A0A544QVH3_9FIRM</name>
<evidence type="ECO:0000256" key="6">
    <source>
        <dbReference type="ARBA" id="ARBA00022989"/>
    </source>
</evidence>
<keyword evidence="10" id="KW-1185">Reference proteome</keyword>
<dbReference type="AlphaFoldDB" id="A0A544QVH3"/>
<dbReference type="Gene3D" id="1.10.1760.20">
    <property type="match status" value="1"/>
</dbReference>
<proteinExistence type="inferred from homology"/>
<evidence type="ECO:0000256" key="5">
    <source>
        <dbReference type="ARBA" id="ARBA00022692"/>
    </source>
</evidence>
<feature type="transmembrane region" description="Helical" evidence="8">
    <location>
        <begin position="74"/>
        <end position="94"/>
    </location>
</feature>
<keyword evidence="3" id="KW-0813">Transport</keyword>
<evidence type="ECO:0000256" key="1">
    <source>
        <dbReference type="ARBA" id="ARBA00004651"/>
    </source>
</evidence>
<dbReference type="GO" id="GO:0005886">
    <property type="term" value="C:plasma membrane"/>
    <property type="evidence" value="ECO:0007669"/>
    <property type="project" value="UniProtKB-SubCell"/>
</dbReference>
<accession>A0A544QVH3</accession>
<keyword evidence="6 8" id="KW-1133">Transmembrane helix</keyword>
<evidence type="ECO:0000313" key="9">
    <source>
        <dbReference type="EMBL" id="TQQ84692.1"/>
    </source>
</evidence>
<comment type="similarity">
    <text evidence="2">Belongs to the prokaryotic riboflavin transporter (P-RFT) (TC 2.A.87) family.</text>
</comment>
<dbReference type="InterPro" id="IPR024529">
    <property type="entry name" value="ECF_trnsprt_substrate-spec"/>
</dbReference>
<dbReference type="RefSeq" id="WP_142535963.1">
    <property type="nucleotide sequence ID" value="NZ_SGJB01000008.1"/>
</dbReference>
<sequence>MNNLTTRKLTTIAMLSALGFAAVAFIRIPMVLFLEYSPKDVIIVLGGFIWGPFTAIAVSLITSLIELFTISSDGIIGFIMNVLASCSFACTAAFIYKKDRTLRGSIIGLVSGTLAMTVMMIIWNYLVTPIYLGYPRSAVVELLVPAILPFNLIKGGLNSAIVFLIYKPIVTALRKTVMKDDLITVEKGKVHPGMVIVAGVVIVTCIMVVLAMRGII</sequence>
<feature type="transmembrane region" description="Helical" evidence="8">
    <location>
        <begin position="106"/>
        <end position="126"/>
    </location>
</feature>
<dbReference type="GO" id="GO:0032217">
    <property type="term" value="F:riboflavin transmembrane transporter activity"/>
    <property type="evidence" value="ECO:0007669"/>
    <property type="project" value="InterPro"/>
</dbReference>
<keyword evidence="5 8" id="KW-0812">Transmembrane</keyword>
<protein>
    <submittedName>
        <fullName evidence="9">ECF transporter S component</fullName>
    </submittedName>
</protein>
<evidence type="ECO:0000256" key="8">
    <source>
        <dbReference type="SAM" id="Phobius"/>
    </source>
</evidence>
<organism evidence="9 10">
    <name type="scientific">Peptacetobacter hominis</name>
    <dbReference type="NCBI Taxonomy" id="2743610"/>
    <lineage>
        <taxon>Bacteria</taxon>
        <taxon>Bacillati</taxon>
        <taxon>Bacillota</taxon>
        <taxon>Clostridia</taxon>
        <taxon>Peptostreptococcales</taxon>
        <taxon>Peptostreptococcaceae</taxon>
        <taxon>Peptacetobacter</taxon>
    </lineage>
</organism>
<feature type="transmembrane region" description="Helical" evidence="8">
    <location>
        <begin position="12"/>
        <end position="34"/>
    </location>
</feature>
<evidence type="ECO:0000256" key="4">
    <source>
        <dbReference type="ARBA" id="ARBA00022475"/>
    </source>
</evidence>
<feature type="transmembrane region" description="Helical" evidence="8">
    <location>
        <begin position="190"/>
        <end position="212"/>
    </location>
</feature>
<evidence type="ECO:0000256" key="7">
    <source>
        <dbReference type="ARBA" id="ARBA00023136"/>
    </source>
</evidence>